<evidence type="ECO:0000313" key="2">
    <source>
        <dbReference type="EMBL" id="GEZ80511.1"/>
    </source>
</evidence>
<sequence length="767" mass="86930">MTGNLMRLINFVWEFMGTVRFENDHVAAILGFGDLQWGNILITRVYIVEGLGHNLFLVGQFCDSDLEGAFRRNACFVRNLEGVDLLKGDRSTNLYTINLHEMASASPSASWLELLLPSLPKFKYHKERLCPSCEQGKSKRASHPPKPVPNSRQRLHLLHMNLCGPMRIASINGKRYVLVIVDDYSLCTWVHFLRSKDEAPAVIITFLKRIIVLLQSPAEAIATACFTQNRFIIHRRFNKTPYELINGIKSDILFLYVFGALYYPKNDRDDIGKLGAKAMAFEQRSSKPRLQSMTSGQISLGLDLTYAPSTITTQQPTKGELDLLFEAMYDDYIGGQLLATGRTVSPAQEPQVHQSSTASTTIADTAPTPTTHPLLQKISQLLHRMLTSLIQMLWSMAILPAPDNISPLTLKWLFKNKHDKEQTVIRNKSCLVVRGYRQEEGIDFEESFAPVAGMEAIRIFLAYVAHKSFTMFQMDVKTAFLHGLLKEDCMCVNLKSKYMLEIMNKYGMKSCDPVGTPMEIKDKLDLDQNGTPVDANKYRSMIGALMYLTSSRPDIVHSTCLCAQYQAKPTEKHLKEVKRIFRYLQGTVNTGLWYMKDSGFELTGFSDADYAGCKDTFKSTSGGAQFLGEKMVSWSSKKQDCTALSTARAKYVSLSACCAQVLWMRTQLTDYGFHFNKIPIYCDSKSAIAISCNPFQHSRTKHIVVHYHFIKEHIEKGTIELYFVKTDYQLADIFTKALPTDRFNYLVRRLGMRSLSPKELERLAKSQ</sequence>
<dbReference type="GO" id="GO:0003676">
    <property type="term" value="F:nucleic acid binding"/>
    <property type="evidence" value="ECO:0007669"/>
    <property type="project" value="InterPro"/>
</dbReference>
<dbReference type="InterPro" id="IPR036397">
    <property type="entry name" value="RNaseH_sf"/>
</dbReference>
<reference evidence="2" key="1">
    <citation type="journal article" date="2019" name="Sci. Rep.">
        <title>Draft genome of Tanacetum cinerariifolium, the natural source of mosquito coil.</title>
        <authorList>
            <person name="Yamashiro T."/>
            <person name="Shiraishi A."/>
            <person name="Satake H."/>
            <person name="Nakayama K."/>
        </authorList>
    </citation>
    <scope>NUCLEOTIDE SEQUENCE</scope>
</reference>
<accession>A0A699INA0</accession>
<dbReference type="SUPFAM" id="SSF53098">
    <property type="entry name" value="Ribonuclease H-like"/>
    <property type="match status" value="1"/>
</dbReference>
<dbReference type="InterPro" id="IPR043502">
    <property type="entry name" value="DNA/RNA_pol_sf"/>
</dbReference>
<dbReference type="EMBL" id="BKCJ010325946">
    <property type="protein sequence ID" value="GEZ80511.1"/>
    <property type="molecule type" value="Genomic_DNA"/>
</dbReference>
<feature type="domain" description="Reverse transcriptase Ty1/copia-type" evidence="1">
    <location>
        <begin position="399"/>
        <end position="489"/>
    </location>
</feature>
<dbReference type="Pfam" id="PF07727">
    <property type="entry name" value="RVT_2"/>
    <property type="match status" value="1"/>
</dbReference>
<dbReference type="PANTHER" id="PTHR11439">
    <property type="entry name" value="GAG-POL-RELATED RETROTRANSPOSON"/>
    <property type="match status" value="1"/>
</dbReference>
<comment type="caution">
    <text evidence="2">The sequence shown here is derived from an EMBL/GenBank/DDBJ whole genome shotgun (WGS) entry which is preliminary data.</text>
</comment>
<dbReference type="CDD" id="cd09272">
    <property type="entry name" value="RNase_HI_RT_Ty1"/>
    <property type="match status" value="1"/>
</dbReference>
<dbReference type="InterPro" id="IPR013103">
    <property type="entry name" value="RVT_2"/>
</dbReference>
<dbReference type="InterPro" id="IPR012337">
    <property type="entry name" value="RNaseH-like_sf"/>
</dbReference>
<dbReference type="PANTHER" id="PTHR11439:SF495">
    <property type="entry name" value="REVERSE TRANSCRIPTASE, RNA-DEPENDENT DNA POLYMERASE-RELATED"/>
    <property type="match status" value="1"/>
</dbReference>
<name>A0A699INA0_TANCI</name>
<gene>
    <name evidence="2" type="ORF">Tci_552484</name>
</gene>
<dbReference type="SUPFAM" id="SSF56672">
    <property type="entry name" value="DNA/RNA polymerases"/>
    <property type="match status" value="1"/>
</dbReference>
<evidence type="ECO:0000259" key="1">
    <source>
        <dbReference type="Pfam" id="PF07727"/>
    </source>
</evidence>
<organism evidence="2">
    <name type="scientific">Tanacetum cinerariifolium</name>
    <name type="common">Dalmatian daisy</name>
    <name type="synonym">Chrysanthemum cinerariifolium</name>
    <dbReference type="NCBI Taxonomy" id="118510"/>
    <lineage>
        <taxon>Eukaryota</taxon>
        <taxon>Viridiplantae</taxon>
        <taxon>Streptophyta</taxon>
        <taxon>Embryophyta</taxon>
        <taxon>Tracheophyta</taxon>
        <taxon>Spermatophyta</taxon>
        <taxon>Magnoliopsida</taxon>
        <taxon>eudicotyledons</taxon>
        <taxon>Gunneridae</taxon>
        <taxon>Pentapetalae</taxon>
        <taxon>asterids</taxon>
        <taxon>campanulids</taxon>
        <taxon>Asterales</taxon>
        <taxon>Asteraceae</taxon>
        <taxon>Asteroideae</taxon>
        <taxon>Anthemideae</taxon>
        <taxon>Anthemidinae</taxon>
        <taxon>Tanacetum</taxon>
    </lineage>
</organism>
<protein>
    <submittedName>
        <fullName evidence="2">Retrovirus-related Pol polyprotein from transposon TNT 1-94</fullName>
    </submittedName>
</protein>
<dbReference type="Gene3D" id="3.30.420.10">
    <property type="entry name" value="Ribonuclease H-like superfamily/Ribonuclease H"/>
    <property type="match status" value="1"/>
</dbReference>
<proteinExistence type="predicted"/>
<dbReference type="AlphaFoldDB" id="A0A699INA0"/>